<feature type="transmembrane region" description="Helical" evidence="2">
    <location>
        <begin position="453"/>
        <end position="472"/>
    </location>
</feature>
<dbReference type="Proteomes" id="UP001597475">
    <property type="component" value="Unassembled WGS sequence"/>
</dbReference>
<organism evidence="3 4">
    <name type="scientific">Deinococcus taklimakanensis</name>
    <dbReference type="NCBI Taxonomy" id="536443"/>
    <lineage>
        <taxon>Bacteria</taxon>
        <taxon>Thermotogati</taxon>
        <taxon>Deinococcota</taxon>
        <taxon>Deinococci</taxon>
        <taxon>Deinococcales</taxon>
        <taxon>Deinococcaceae</taxon>
        <taxon>Deinococcus</taxon>
    </lineage>
</organism>
<dbReference type="EMBL" id="JBHUMK010000019">
    <property type="protein sequence ID" value="MFD2608804.1"/>
    <property type="molecule type" value="Genomic_DNA"/>
</dbReference>
<feature type="transmembrane region" description="Helical" evidence="2">
    <location>
        <begin position="423"/>
        <end position="441"/>
    </location>
</feature>
<evidence type="ECO:0000256" key="1">
    <source>
        <dbReference type="SAM" id="MobiDB-lite"/>
    </source>
</evidence>
<evidence type="ECO:0000256" key="2">
    <source>
        <dbReference type="SAM" id="Phobius"/>
    </source>
</evidence>
<gene>
    <name evidence="3" type="ORF">ACFSR9_05025</name>
</gene>
<name>A0ABW5P0M2_9DEIO</name>
<feature type="transmembrane region" description="Helical" evidence="2">
    <location>
        <begin position="492"/>
        <end position="509"/>
    </location>
</feature>
<feature type="compositionally biased region" description="Pro residues" evidence="1">
    <location>
        <begin position="7"/>
        <end position="20"/>
    </location>
</feature>
<feature type="transmembrane region" description="Helical" evidence="2">
    <location>
        <begin position="376"/>
        <end position="394"/>
    </location>
</feature>
<feature type="region of interest" description="Disordered" evidence="1">
    <location>
        <begin position="1"/>
        <end position="32"/>
    </location>
</feature>
<dbReference type="Pfam" id="PF18949">
    <property type="entry name" value="DUF5693"/>
    <property type="match status" value="1"/>
</dbReference>
<protein>
    <submittedName>
        <fullName evidence="3">DUF5693 family protein</fullName>
    </submittedName>
</protein>
<sequence length="633" mass="68407">MTDLAPPSSPAPSPHSPPPAESGSTPLPAPTRHPARPLLLGLIALSAIPALLLAGSRVAFENSEKNVALVMDYPALSAQAKETGQTPEQLLAHYRTLGVNGVAVYEDTVGSAVQRGDLYLLSGAELAARTPGVSGIDPEKTYLRSLKPGVAEALARRYTFQKLIVPRTFAGQTWQEWPVDPRFLPAGPNTELIERFKSQGLVTVYRPYDDQRVLNVGADWPDVPFISFTGAEVIGARDPQRLEQVRAHLGNRIPTLIEGARQKGIEALAGDGPLARMFSLNPSWQNSLTPEEVASKYALAARERTQRILYLRPFPTVYETDTFLKRLAPQFGRSGIRVTMPQIVTYAPSALLQWLSVLGPLAALVLLGLSYPLPRLGLLVAALAGLLALGINGLQPFPGFALIAAITFPALGIVMRRERTTDWFIATGLSLLGVLFVSALGTSRDSMLGLDPFRGVGLTLLVPLLFVSLSFLPRQDIRKTARDLFRRPFSTGDLLILVFAAAAFSVAFLRRGNTSSVGVSSAEAKIRQDLQDAIIRPRFKEVLGHPLLLLGLSRVLPGYLGPLALLGGVMGQASILNTFSHFHTPLLISATRAFIGLGAGLLFGLVAVYVLDRLIRLWNTYGGWNAGRALERP</sequence>
<accession>A0ABW5P0M2</accession>
<evidence type="ECO:0000313" key="4">
    <source>
        <dbReference type="Proteomes" id="UP001597475"/>
    </source>
</evidence>
<keyword evidence="2" id="KW-1133">Transmembrane helix</keyword>
<feature type="transmembrane region" description="Helical" evidence="2">
    <location>
        <begin position="400"/>
        <end position="416"/>
    </location>
</feature>
<feature type="transmembrane region" description="Helical" evidence="2">
    <location>
        <begin position="559"/>
        <end position="579"/>
    </location>
</feature>
<proteinExistence type="predicted"/>
<keyword evidence="2" id="KW-0812">Transmembrane</keyword>
<evidence type="ECO:0000313" key="3">
    <source>
        <dbReference type="EMBL" id="MFD2608804.1"/>
    </source>
</evidence>
<keyword evidence="2" id="KW-0472">Membrane</keyword>
<feature type="transmembrane region" description="Helical" evidence="2">
    <location>
        <begin position="351"/>
        <end position="369"/>
    </location>
</feature>
<comment type="caution">
    <text evidence="3">The sequence shown here is derived from an EMBL/GenBank/DDBJ whole genome shotgun (WGS) entry which is preliminary data.</text>
</comment>
<keyword evidence="4" id="KW-1185">Reference proteome</keyword>
<feature type="transmembrane region" description="Helical" evidence="2">
    <location>
        <begin position="591"/>
        <end position="611"/>
    </location>
</feature>
<reference evidence="4" key="1">
    <citation type="journal article" date="2019" name="Int. J. Syst. Evol. Microbiol.">
        <title>The Global Catalogue of Microorganisms (GCM) 10K type strain sequencing project: providing services to taxonomists for standard genome sequencing and annotation.</title>
        <authorList>
            <consortium name="The Broad Institute Genomics Platform"/>
            <consortium name="The Broad Institute Genome Sequencing Center for Infectious Disease"/>
            <person name="Wu L."/>
            <person name="Ma J."/>
        </authorList>
    </citation>
    <scope>NUCLEOTIDE SEQUENCE [LARGE SCALE GENOMIC DNA]</scope>
    <source>
        <strain evidence="4">KCTC 33842</strain>
    </source>
</reference>
<dbReference type="RefSeq" id="WP_386843653.1">
    <property type="nucleotide sequence ID" value="NZ_JBHUMK010000019.1"/>
</dbReference>
<dbReference type="InterPro" id="IPR043748">
    <property type="entry name" value="DUF5693"/>
</dbReference>